<keyword evidence="2" id="KW-1185">Reference proteome</keyword>
<gene>
    <name evidence="1" type="ORF">CSSPJE1EN2_LOCUS7855</name>
</gene>
<reference evidence="1" key="1">
    <citation type="submission" date="2024-03" db="EMBL/GenBank/DDBJ databases">
        <authorList>
            <consortium name="ELIXIR-Norway"/>
            <consortium name="Elixir Norway"/>
        </authorList>
    </citation>
    <scope>NUCLEOTIDE SEQUENCE</scope>
</reference>
<dbReference type="Proteomes" id="UP001497522">
    <property type="component" value="Chromosome 14"/>
</dbReference>
<protein>
    <submittedName>
        <fullName evidence="1">Uncharacterized protein</fullName>
    </submittedName>
</protein>
<accession>A0ABP1AQM5</accession>
<proteinExistence type="predicted"/>
<name>A0ABP1AQM5_9BRYO</name>
<evidence type="ECO:0000313" key="2">
    <source>
        <dbReference type="Proteomes" id="UP001497522"/>
    </source>
</evidence>
<organism evidence="1 2">
    <name type="scientific">Sphagnum jensenii</name>
    <dbReference type="NCBI Taxonomy" id="128206"/>
    <lineage>
        <taxon>Eukaryota</taxon>
        <taxon>Viridiplantae</taxon>
        <taxon>Streptophyta</taxon>
        <taxon>Embryophyta</taxon>
        <taxon>Bryophyta</taxon>
        <taxon>Sphagnophytina</taxon>
        <taxon>Sphagnopsida</taxon>
        <taxon>Sphagnales</taxon>
        <taxon>Sphagnaceae</taxon>
        <taxon>Sphagnum</taxon>
    </lineage>
</organism>
<evidence type="ECO:0000313" key="1">
    <source>
        <dbReference type="EMBL" id="CAK9864860.1"/>
    </source>
</evidence>
<sequence>MGLSLTHNNKSVIEKKNEKLLQYTNDLSLEDVPISPPSSNEPGGCKNPMYVIEASKARITAYASIDFCKFFRVSSNLFLRSFSDSLSVGAIV</sequence>
<dbReference type="EMBL" id="OZ023715">
    <property type="protein sequence ID" value="CAK9864860.1"/>
    <property type="molecule type" value="Genomic_DNA"/>
</dbReference>